<dbReference type="PROSITE" id="PS00392">
    <property type="entry name" value="DDC_GAD_HDC_YDC"/>
    <property type="match status" value="1"/>
</dbReference>
<dbReference type="PRINTS" id="PR00800">
    <property type="entry name" value="YHDCRBOXLASE"/>
</dbReference>
<dbReference type="Gene3D" id="1.20.1340.10">
    <property type="entry name" value="dopa decarboxylase, N-terminal domain"/>
    <property type="match status" value="1"/>
</dbReference>
<evidence type="ECO:0008006" key="10">
    <source>
        <dbReference type="Google" id="ProtNLM"/>
    </source>
</evidence>
<comment type="similarity">
    <text evidence="2 7">Belongs to the group II decarboxylase family.</text>
</comment>
<accession>A0AAD9MBD9</accession>
<dbReference type="Gene3D" id="3.90.1150.10">
    <property type="entry name" value="Aspartate Aminotransferase, domain 1"/>
    <property type="match status" value="1"/>
</dbReference>
<keyword evidence="5 7" id="KW-0456">Lyase</keyword>
<organism evidence="8 9">
    <name type="scientific">Phyllachora maydis</name>
    <dbReference type="NCBI Taxonomy" id="1825666"/>
    <lineage>
        <taxon>Eukaryota</taxon>
        <taxon>Fungi</taxon>
        <taxon>Dikarya</taxon>
        <taxon>Ascomycota</taxon>
        <taxon>Pezizomycotina</taxon>
        <taxon>Sordariomycetes</taxon>
        <taxon>Sordariomycetidae</taxon>
        <taxon>Phyllachorales</taxon>
        <taxon>Phyllachoraceae</taxon>
        <taxon>Phyllachora</taxon>
    </lineage>
</organism>
<dbReference type="InterPro" id="IPR015421">
    <property type="entry name" value="PyrdxlP-dep_Trfase_major"/>
</dbReference>
<evidence type="ECO:0000313" key="9">
    <source>
        <dbReference type="Proteomes" id="UP001217918"/>
    </source>
</evidence>
<dbReference type="AlphaFoldDB" id="A0AAD9MBD9"/>
<feature type="modified residue" description="N6-(pyridoxal phosphate)lysine" evidence="6">
    <location>
        <position position="322"/>
    </location>
</feature>
<dbReference type="InterPro" id="IPR015422">
    <property type="entry name" value="PyrdxlP-dep_Trfase_small"/>
</dbReference>
<evidence type="ECO:0000256" key="7">
    <source>
        <dbReference type="RuleBase" id="RU000382"/>
    </source>
</evidence>
<evidence type="ECO:0000256" key="4">
    <source>
        <dbReference type="ARBA" id="ARBA00022898"/>
    </source>
</evidence>
<keyword evidence="4 6" id="KW-0663">Pyridoxal phosphate</keyword>
<evidence type="ECO:0000256" key="6">
    <source>
        <dbReference type="PIRSR" id="PIRSR602129-50"/>
    </source>
</evidence>
<proteinExistence type="inferred from homology"/>
<dbReference type="InterPro" id="IPR002129">
    <property type="entry name" value="PyrdxlP-dep_de-COase"/>
</dbReference>
<evidence type="ECO:0000256" key="2">
    <source>
        <dbReference type="ARBA" id="ARBA00009533"/>
    </source>
</evidence>
<dbReference type="Proteomes" id="UP001217918">
    <property type="component" value="Unassembled WGS sequence"/>
</dbReference>
<protein>
    <recommendedName>
        <fullName evidence="10">Aromatic-L-amino-acid decarboxylase</fullName>
    </recommendedName>
</protein>
<sequence>MDSNEFRDVAKSSIDAIADYFDKIADLEVVSRVEPGYLRKLLPLEAPPKGEPWEAIRADLEKHIMPGITHWQHPSFHAFFPCASSYPSMLGELYSAALSGANFNWINSPAATELETIVMDWLAKMLGLPECYFSTGPTFGGGIIQGGASLAVLTAMVAAREKYLCETLPSDLAAGSPEREDAEWQKRSRLVALASTATHSSAKKAAQVLGLRFQAIPVRAEDGYGLTRAGLEAALQGCRARGLEPFFLAATLGTTDTCAVDDFAGITATLEGWDRPAGRPGELWVHVDAAYAGAALCCPEAQAATHIERVAAFHSFNVNMHKWMLVHFDASCLFVRDRAWLTRALSVNQAVYVNAHSEGGLVTDYRDWEVPLGRRFRALKVWFVLRSYGVEGMRAYIRRSVGLSEDFAGWLAERPDLFEIMTGPAFALTVFRLAGGGAGANEGEGEGEGEGQGLAERNVATKALCDRVNASGKMWVTSTVLDKKVAIRMCTAGGTTEREHVRAAYDLFVKHAEELLSQGVPNGVRQAV</sequence>
<keyword evidence="3" id="KW-0210">Decarboxylase</keyword>
<dbReference type="GO" id="GO:0016831">
    <property type="term" value="F:carboxy-lyase activity"/>
    <property type="evidence" value="ECO:0007669"/>
    <property type="project" value="UniProtKB-KW"/>
</dbReference>
<evidence type="ECO:0000256" key="1">
    <source>
        <dbReference type="ARBA" id="ARBA00001933"/>
    </source>
</evidence>
<evidence type="ECO:0000256" key="3">
    <source>
        <dbReference type="ARBA" id="ARBA00022793"/>
    </source>
</evidence>
<dbReference type="Gene3D" id="3.40.640.10">
    <property type="entry name" value="Type I PLP-dependent aspartate aminotransferase-like (Major domain)"/>
    <property type="match status" value="1"/>
</dbReference>
<comment type="caution">
    <text evidence="8">The sequence shown here is derived from an EMBL/GenBank/DDBJ whole genome shotgun (WGS) entry which is preliminary data.</text>
</comment>
<dbReference type="Pfam" id="PF00282">
    <property type="entry name" value="Pyridoxal_deC"/>
    <property type="match status" value="1"/>
</dbReference>
<dbReference type="GO" id="GO:0005737">
    <property type="term" value="C:cytoplasm"/>
    <property type="evidence" value="ECO:0007669"/>
    <property type="project" value="TreeGrafter"/>
</dbReference>
<dbReference type="InterPro" id="IPR021115">
    <property type="entry name" value="Pyridoxal-P_BS"/>
</dbReference>
<gene>
    <name evidence="8" type="ORF">P8C59_001441</name>
</gene>
<name>A0AAD9MBD9_9PEZI</name>
<dbReference type="EMBL" id="JAQQPM010000001">
    <property type="protein sequence ID" value="KAK2067728.1"/>
    <property type="molecule type" value="Genomic_DNA"/>
</dbReference>
<dbReference type="PANTHER" id="PTHR11999:SF70">
    <property type="entry name" value="MIP05841P"/>
    <property type="match status" value="1"/>
</dbReference>
<dbReference type="SUPFAM" id="SSF53383">
    <property type="entry name" value="PLP-dependent transferases"/>
    <property type="match status" value="1"/>
</dbReference>
<dbReference type="GO" id="GO:0030170">
    <property type="term" value="F:pyridoxal phosphate binding"/>
    <property type="evidence" value="ECO:0007669"/>
    <property type="project" value="InterPro"/>
</dbReference>
<comment type="cofactor">
    <cofactor evidence="1 6 7">
        <name>pyridoxal 5'-phosphate</name>
        <dbReference type="ChEBI" id="CHEBI:597326"/>
    </cofactor>
</comment>
<dbReference type="GO" id="GO:0019752">
    <property type="term" value="P:carboxylic acid metabolic process"/>
    <property type="evidence" value="ECO:0007669"/>
    <property type="project" value="InterPro"/>
</dbReference>
<dbReference type="GO" id="GO:0006520">
    <property type="term" value="P:amino acid metabolic process"/>
    <property type="evidence" value="ECO:0007669"/>
    <property type="project" value="InterPro"/>
</dbReference>
<evidence type="ECO:0000313" key="8">
    <source>
        <dbReference type="EMBL" id="KAK2067728.1"/>
    </source>
</evidence>
<dbReference type="InterPro" id="IPR010977">
    <property type="entry name" value="Aromatic_deC"/>
</dbReference>
<dbReference type="InterPro" id="IPR015424">
    <property type="entry name" value="PyrdxlP-dep_Trfase"/>
</dbReference>
<evidence type="ECO:0000256" key="5">
    <source>
        <dbReference type="ARBA" id="ARBA00023239"/>
    </source>
</evidence>
<reference evidence="8" key="1">
    <citation type="journal article" date="2023" name="Mol. Plant Microbe Interact.">
        <title>Elucidating the Obligate Nature and Biological Capacity of an Invasive Fungal Corn Pathogen.</title>
        <authorList>
            <person name="MacCready J.S."/>
            <person name="Roggenkamp E.M."/>
            <person name="Gdanetz K."/>
            <person name="Chilvers M.I."/>
        </authorList>
    </citation>
    <scope>NUCLEOTIDE SEQUENCE</scope>
    <source>
        <strain evidence="8">PM02</strain>
    </source>
</reference>
<dbReference type="PANTHER" id="PTHR11999">
    <property type="entry name" value="GROUP II PYRIDOXAL-5-PHOSPHATE DECARBOXYLASE"/>
    <property type="match status" value="1"/>
</dbReference>
<keyword evidence="9" id="KW-1185">Reference proteome</keyword>